<gene>
    <name evidence="1" type="ORF">G7K_3634-t1</name>
</gene>
<reference evidence="1 2" key="3">
    <citation type="journal article" date="2015" name="Genome Announc.">
        <title>Draft Genome Sequence of the Archiascomycetous Yeast Saitoella complicata.</title>
        <authorList>
            <person name="Yamauchi K."/>
            <person name="Kondo S."/>
            <person name="Hamamoto M."/>
            <person name="Takahashi Y."/>
            <person name="Ogura Y."/>
            <person name="Hayashi T."/>
            <person name="Nishida H."/>
        </authorList>
    </citation>
    <scope>NUCLEOTIDE SEQUENCE [LARGE SCALE GENOMIC DNA]</scope>
    <source>
        <strain evidence="1 2">NRRL Y-17804</strain>
    </source>
</reference>
<dbReference type="EMBL" id="BACD03000023">
    <property type="protein sequence ID" value="GAO49485.1"/>
    <property type="molecule type" value="Genomic_DNA"/>
</dbReference>
<comment type="caution">
    <text evidence="1">The sequence shown here is derived from an EMBL/GenBank/DDBJ whole genome shotgun (WGS) entry which is preliminary data.</text>
</comment>
<sequence>MRGYLYSRTCSRRHSNRSWPFEDYSSAAVANFGLHPRLAPLTKAKRAPDLLLLSIPSRCKNDGSFCPPSMVTARTCPGTLADKHFPSCIKARRRRRIFGLNPTPYRKATSKLCQTQFLSCRSILRISVIISVPRNRDWVTRKNRTVERIEEDWCLLIERNLSRLDNSFCGEVTTLELIRRYLDALDRDGRIIRLITQQGIHARKKRRFLVRQFPLRDGTAAAAITGTERSNLVRMAKVSGKGEVVFQP</sequence>
<proteinExistence type="predicted"/>
<evidence type="ECO:0000313" key="2">
    <source>
        <dbReference type="Proteomes" id="UP000033140"/>
    </source>
</evidence>
<reference evidence="1 2" key="2">
    <citation type="journal article" date="2014" name="J. Gen. Appl. Microbiol.">
        <title>The early diverging ascomycetous budding yeast Saitoella complicata has three histone deacetylases belonging to the Clr6, Hos2, and Rpd3 lineages.</title>
        <authorList>
            <person name="Nishida H."/>
            <person name="Matsumoto T."/>
            <person name="Kondo S."/>
            <person name="Hamamoto M."/>
            <person name="Yoshikawa H."/>
        </authorList>
    </citation>
    <scope>NUCLEOTIDE SEQUENCE [LARGE SCALE GENOMIC DNA]</scope>
    <source>
        <strain evidence="1 2">NRRL Y-17804</strain>
    </source>
</reference>
<organism evidence="1 2">
    <name type="scientific">Saitoella complicata (strain BCRC 22490 / CBS 7301 / JCM 7358 / NBRC 10748 / NRRL Y-17804)</name>
    <dbReference type="NCBI Taxonomy" id="698492"/>
    <lineage>
        <taxon>Eukaryota</taxon>
        <taxon>Fungi</taxon>
        <taxon>Dikarya</taxon>
        <taxon>Ascomycota</taxon>
        <taxon>Taphrinomycotina</taxon>
        <taxon>Taphrinomycotina incertae sedis</taxon>
        <taxon>Saitoella</taxon>
    </lineage>
</organism>
<evidence type="ECO:0000313" key="1">
    <source>
        <dbReference type="EMBL" id="GAO49485.1"/>
    </source>
</evidence>
<dbReference type="AlphaFoldDB" id="A0A0E9NJA7"/>
<keyword evidence="2" id="KW-1185">Reference proteome</keyword>
<accession>A0A0E9NJA7</accession>
<name>A0A0E9NJA7_SAICN</name>
<reference evidence="1 2" key="1">
    <citation type="journal article" date="2011" name="J. Gen. Appl. Microbiol.">
        <title>Draft genome sequencing of the enigmatic yeast Saitoella complicata.</title>
        <authorList>
            <person name="Nishida H."/>
            <person name="Hamamoto M."/>
            <person name="Sugiyama J."/>
        </authorList>
    </citation>
    <scope>NUCLEOTIDE SEQUENCE [LARGE SCALE GENOMIC DNA]</scope>
    <source>
        <strain evidence="1 2">NRRL Y-17804</strain>
    </source>
</reference>
<protein>
    <submittedName>
        <fullName evidence="1">Uncharacterized protein</fullName>
    </submittedName>
</protein>
<dbReference type="Proteomes" id="UP000033140">
    <property type="component" value="Unassembled WGS sequence"/>
</dbReference>